<keyword evidence="4" id="KW-0863">Zinc-finger</keyword>
<keyword evidence="5" id="KW-0833">Ubl conjugation pathway</keyword>
<gene>
    <name evidence="9" type="ORF">AMATHDRAFT_61537</name>
</gene>
<dbReference type="CDD" id="cd22584">
    <property type="entry name" value="Rcat_RBR_unk"/>
    <property type="match status" value="1"/>
</dbReference>
<keyword evidence="3" id="KW-0677">Repeat</keyword>
<dbReference type="InterPro" id="IPR031127">
    <property type="entry name" value="E3_UB_ligase_RBR"/>
</dbReference>
<dbReference type="InterPro" id="IPR017907">
    <property type="entry name" value="Znf_RING_CS"/>
</dbReference>
<dbReference type="PANTHER" id="PTHR11685">
    <property type="entry name" value="RBR FAMILY RING FINGER AND IBR DOMAIN-CONTAINING"/>
    <property type="match status" value="1"/>
</dbReference>
<sequence length="429" mass="47764">MTDLDVATAQLIIRLAREDLYEQFDLDDASAGLNNNGQGQGGLSLTDAEYALAMQEQEFMQFWIGYGEAQQANRPPNRHRTSTISISSRSDTIDSNQSNEVNNNPDNDIVEIFEPGPSSILQTNDARYHSGVSGSEQIDRGDETDDDDGPIDLFFARGIITPPVEEVSSVDPDVNSLYSVEAHEESDVESVASLPLSLDVRPISGSFIPSVEEQVECIFCKEDGPISTTLRVQCNHYICRTCITRSTELCLRDETAYPIKCCQQPVSDQTVVAHISNDLGESYQAKCREYNTPIPNRVYCHRCGDFLQKPTTTSTTPWFTSRYPFQPIPSSDSRILPCAKCNCSTCMDCKQAAHPQRPCADSPGDVAVKGLAQQKGWQTCPECKAIVELVYGCYHITCRCHAQFCYLCAVKWKNCRCPQFEEQRLLQAV</sequence>
<protein>
    <recommendedName>
        <fullName evidence="8">RING-type domain-containing protein</fullName>
    </recommendedName>
</protein>
<dbReference type="SUPFAM" id="SSF57850">
    <property type="entry name" value="RING/U-box"/>
    <property type="match status" value="2"/>
</dbReference>
<dbReference type="OrthoDB" id="9977870at2759"/>
<keyword evidence="10" id="KW-1185">Reference proteome</keyword>
<organism evidence="9 10">
    <name type="scientific">Amanita thiersii Skay4041</name>
    <dbReference type="NCBI Taxonomy" id="703135"/>
    <lineage>
        <taxon>Eukaryota</taxon>
        <taxon>Fungi</taxon>
        <taxon>Dikarya</taxon>
        <taxon>Basidiomycota</taxon>
        <taxon>Agaricomycotina</taxon>
        <taxon>Agaricomycetes</taxon>
        <taxon>Agaricomycetidae</taxon>
        <taxon>Agaricales</taxon>
        <taxon>Pluteineae</taxon>
        <taxon>Amanitaceae</taxon>
        <taxon>Amanita</taxon>
    </lineage>
</organism>
<evidence type="ECO:0000259" key="8">
    <source>
        <dbReference type="PROSITE" id="PS51873"/>
    </source>
</evidence>
<keyword evidence="1" id="KW-0808">Transferase</keyword>
<evidence type="ECO:0000256" key="1">
    <source>
        <dbReference type="ARBA" id="ARBA00022679"/>
    </source>
</evidence>
<dbReference type="GO" id="GO:0008270">
    <property type="term" value="F:zinc ion binding"/>
    <property type="evidence" value="ECO:0007669"/>
    <property type="project" value="UniProtKB-KW"/>
</dbReference>
<feature type="region of interest" description="Disordered" evidence="7">
    <location>
        <begin position="70"/>
        <end position="106"/>
    </location>
</feature>
<dbReference type="AlphaFoldDB" id="A0A2A9NHW5"/>
<dbReference type="GO" id="GO:0004842">
    <property type="term" value="F:ubiquitin-protein transferase activity"/>
    <property type="evidence" value="ECO:0007669"/>
    <property type="project" value="InterPro"/>
</dbReference>
<keyword evidence="2" id="KW-0479">Metal-binding</keyword>
<evidence type="ECO:0000256" key="3">
    <source>
        <dbReference type="ARBA" id="ARBA00022737"/>
    </source>
</evidence>
<name>A0A2A9NHW5_9AGAR</name>
<dbReference type="EMBL" id="KZ302009">
    <property type="protein sequence ID" value="PFH50199.1"/>
    <property type="molecule type" value="Genomic_DNA"/>
</dbReference>
<dbReference type="InterPro" id="IPR044066">
    <property type="entry name" value="TRIAD_supradom"/>
</dbReference>
<evidence type="ECO:0000256" key="6">
    <source>
        <dbReference type="ARBA" id="ARBA00022833"/>
    </source>
</evidence>
<accession>A0A2A9NHW5</accession>
<feature type="compositionally biased region" description="Low complexity" evidence="7">
    <location>
        <begin position="82"/>
        <end position="95"/>
    </location>
</feature>
<feature type="domain" description="RING-type" evidence="8">
    <location>
        <begin position="213"/>
        <end position="426"/>
    </location>
</feature>
<keyword evidence="6" id="KW-0862">Zinc</keyword>
<dbReference type="PROSITE" id="PS51873">
    <property type="entry name" value="TRIAD"/>
    <property type="match status" value="1"/>
</dbReference>
<dbReference type="PROSITE" id="PS00518">
    <property type="entry name" value="ZF_RING_1"/>
    <property type="match status" value="1"/>
</dbReference>
<proteinExistence type="predicted"/>
<evidence type="ECO:0000313" key="9">
    <source>
        <dbReference type="EMBL" id="PFH50199.1"/>
    </source>
</evidence>
<feature type="compositionally biased region" description="Polar residues" evidence="7">
    <location>
        <begin position="96"/>
        <end position="106"/>
    </location>
</feature>
<evidence type="ECO:0000256" key="2">
    <source>
        <dbReference type="ARBA" id="ARBA00022723"/>
    </source>
</evidence>
<dbReference type="Proteomes" id="UP000242287">
    <property type="component" value="Unassembled WGS sequence"/>
</dbReference>
<evidence type="ECO:0000313" key="10">
    <source>
        <dbReference type="Proteomes" id="UP000242287"/>
    </source>
</evidence>
<dbReference type="Gene3D" id="1.20.120.1750">
    <property type="match status" value="1"/>
</dbReference>
<dbReference type="STRING" id="703135.A0A2A9NHW5"/>
<evidence type="ECO:0000256" key="5">
    <source>
        <dbReference type="ARBA" id="ARBA00022786"/>
    </source>
</evidence>
<evidence type="ECO:0000256" key="4">
    <source>
        <dbReference type="ARBA" id="ARBA00022771"/>
    </source>
</evidence>
<dbReference type="GO" id="GO:0016567">
    <property type="term" value="P:protein ubiquitination"/>
    <property type="evidence" value="ECO:0007669"/>
    <property type="project" value="InterPro"/>
</dbReference>
<reference evidence="9 10" key="1">
    <citation type="submission" date="2014-02" db="EMBL/GenBank/DDBJ databases">
        <title>Transposable element dynamics among asymbiotic and ectomycorrhizal Amanita fungi.</title>
        <authorList>
            <consortium name="DOE Joint Genome Institute"/>
            <person name="Hess J."/>
            <person name="Skrede I."/>
            <person name="Wolfe B."/>
            <person name="LaButti K."/>
            <person name="Ohm R.A."/>
            <person name="Grigoriev I.V."/>
            <person name="Pringle A."/>
        </authorList>
    </citation>
    <scope>NUCLEOTIDE SEQUENCE [LARGE SCALE GENOMIC DNA]</scope>
    <source>
        <strain evidence="9 10">SKay4041</strain>
    </source>
</reference>
<evidence type="ECO:0000256" key="7">
    <source>
        <dbReference type="SAM" id="MobiDB-lite"/>
    </source>
</evidence>